<dbReference type="InterPro" id="IPR017451">
    <property type="entry name" value="F-box-assoc_interact_dom"/>
</dbReference>
<evidence type="ECO:0000259" key="1">
    <source>
        <dbReference type="PROSITE" id="PS50181"/>
    </source>
</evidence>
<dbReference type="OrthoDB" id="1304908at2759"/>
<comment type="caution">
    <text evidence="2">The sequence shown here is derived from an EMBL/GenBank/DDBJ whole genome shotgun (WGS) entry which is preliminary data.</text>
</comment>
<dbReference type="EMBL" id="JAKOGI010000729">
    <property type="protein sequence ID" value="KAJ8431032.1"/>
    <property type="molecule type" value="Genomic_DNA"/>
</dbReference>
<proteinExistence type="predicted"/>
<reference evidence="2" key="1">
    <citation type="submission" date="2022-04" db="EMBL/GenBank/DDBJ databases">
        <title>Carnegiea gigantea Genome sequencing and assembly v2.</title>
        <authorList>
            <person name="Copetti D."/>
            <person name="Sanderson M.J."/>
            <person name="Burquez A."/>
            <person name="Wojciechowski M.F."/>
        </authorList>
    </citation>
    <scope>NUCLEOTIDE SEQUENCE</scope>
    <source>
        <strain evidence="2">SGP5-SGP5p</strain>
        <tissue evidence="2">Aerial part</tissue>
    </source>
</reference>
<dbReference type="CDD" id="cd22157">
    <property type="entry name" value="F-box_AtFBW1-like"/>
    <property type="match status" value="1"/>
</dbReference>
<evidence type="ECO:0000313" key="2">
    <source>
        <dbReference type="EMBL" id="KAJ8431032.1"/>
    </source>
</evidence>
<gene>
    <name evidence="2" type="ORF">Cgig2_022974</name>
</gene>
<dbReference type="AlphaFoldDB" id="A0A9Q1JU34"/>
<dbReference type="SUPFAM" id="SSF81383">
    <property type="entry name" value="F-box domain"/>
    <property type="match status" value="1"/>
</dbReference>
<dbReference type="PROSITE" id="PS50181">
    <property type="entry name" value="FBOX"/>
    <property type="match status" value="1"/>
</dbReference>
<dbReference type="PANTHER" id="PTHR31672">
    <property type="entry name" value="BNACNNG10540D PROTEIN"/>
    <property type="match status" value="1"/>
</dbReference>
<dbReference type="PANTHER" id="PTHR31672:SF13">
    <property type="entry name" value="F-BOX PROTEIN CPR30-LIKE"/>
    <property type="match status" value="1"/>
</dbReference>
<accession>A0A9Q1JU34</accession>
<organism evidence="2 3">
    <name type="scientific">Carnegiea gigantea</name>
    <dbReference type="NCBI Taxonomy" id="171969"/>
    <lineage>
        <taxon>Eukaryota</taxon>
        <taxon>Viridiplantae</taxon>
        <taxon>Streptophyta</taxon>
        <taxon>Embryophyta</taxon>
        <taxon>Tracheophyta</taxon>
        <taxon>Spermatophyta</taxon>
        <taxon>Magnoliopsida</taxon>
        <taxon>eudicotyledons</taxon>
        <taxon>Gunneridae</taxon>
        <taxon>Pentapetalae</taxon>
        <taxon>Caryophyllales</taxon>
        <taxon>Cactineae</taxon>
        <taxon>Cactaceae</taxon>
        <taxon>Cactoideae</taxon>
        <taxon>Echinocereeae</taxon>
        <taxon>Carnegiea</taxon>
    </lineage>
</organism>
<keyword evidence="3" id="KW-1185">Reference proteome</keyword>
<dbReference type="Pfam" id="PF00646">
    <property type="entry name" value="F-box"/>
    <property type="match status" value="1"/>
</dbReference>
<dbReference type="SMART" id="SM00256">
    <property type="entry name" value="FBOX"/>
    <property type="match status" value="1"/>
</dbReference>
<dbReference type="Proteomes" id="UP001153076">
    <property type="component" value="Unassembled WGS sequence"/>
</dbReference>
<sequence length="463" mass="53775">MKQPKRCKLKEKFQAQGSLPEDLLVEVLQRLPVRSLLRFQCVSKSWQSLITDSSFRLHSISAGSYSIFCHRLCGDPDDPNDQFYRLKFERFETDDDDDVIDHLRIQLHKFDVYKALGSSNGLIGYADYINYGADDFFVCLWNPSINRYKKVFLLPPSDGHCPSQFRHRVHKMGFGFCGINGFNDYRLVHVYFHHTLPASCARSGYCSGHVNVYSLASDSWKSLPSTSINVPSHLATHSKSDNWSGHSHWWGTYAFVRGVYYWLVCHDRDDSYSLVAFDLVNETFLGNKVEFPKLFRLSCVHRLYLFEFGESVALYEAVDEFRKGCLWVSRAESINDCNSGTLTWIKQFSIVVDDPKDLLTDKRLPYSLQMMLKYHENIEKPDPYNFCYEGFSYYAEETTYNGTYVKSLALLGMPSKSFPYVIDYELDAEDYAYIYADDDIYEFVPLETSFEDMITEKLSACRW</sequence>
<dbReference type="InterPro" id="IPR050796">
    <property type="entry name" value="SCF_F-box_component"/>
</dbReference>
<dbReference type="Gene3D" id="1.20.1280.50">
    <property type="match status" value="1"/>
</dbReference>
<dbReference type="InterPro" id="IPR001810">
    <property type="entry name" value="F-box_dom"/>
</dbReference>
<dbReference type="Pfam" id="PF07734">
    <property type="entry name" value="FBA_1"/>
    <property type="match status" value="1"/>
</dbReference>
<dbReference type="NCBIfam" id="TIGR01640">
    <property type="entry name" value="F_box_assoc_1"/>
    <property type="match status" value="1"/>
</dbReference>
<evidence type="ECO:0000313" key="3">
    <source>
        <dbReference type="Proteomes" id="UP001153076"/>
    </source>
</evidence>
<dbReference type="InterPro" id="IPR036047">
    <property type="entry name" value="F-box-like_dom_sf"/>
</dbReference>
<feature type="domain" description="F-box" evidence="1">
    <location>
        <begin position="13"/>
        <end position="60"/>
    </location>
</feature>
<dbReference type="InterPro" id="IPR006527">
    <property type="entry name" value="F-box-assoc_dom_typ1"/>
</dbReference>
<protein>
    <recommendedName>
        <fullName evidence="1">F-box domain-containing protein</fullName>
    </recommendedName>
</protein>
<name>A0A9Q1JU34_9CARY</name>